<organism evidence="1">
    <name type="scientific">hydrothermal vent metagenome</name>
    <dbReference type="NCBI Taxonomy" id="652676"/>
    <lineage>
        <taxon>unclassified sequences</taxon>
        <taxon>metagenomes</taxon>
        <taxon>ecological metagenomes</taxon>
    </lineage>
</organism>
<accession>A0A3B0TVB2</accession>
<sequence length="50" mass="5573">MDARGFCSHAEGLPEHDELNARDYMSCLTLSLRGSQFDKLTVRAHHEGLG</sequence>
<name>A0A3B0TVB2_9ZZZZ</name>
<protein>
    <submittedName>
        <fullName evidence="1">Uncharacterized protein</fullName>
    </submittedName>
</protein>
<dbReference type="AlphaFoldDB" id="A0A3B0TVB2"/>
<dbReference type="EMBL" id="UOEO01000191">
    <property type="protein sequence ID" value="VAW21918.1"/>
    <property type="molecule type" value="Genomic_DNA"/>
</dbReference>
<reference evidence="1" key="1">
    <citation type="submission" date="2018-06" db="EMBL/GenBank/DDBJ databases">
        <authorList>
            <person name="Zhirakovskaya E."/>
        </authorList>
    </citation>
    <scope>NUCLEOTIDE SEQUENCE</scope>
</reference>
<gene>
    <name evidence="1" type="ORF">MNBD_ALPHA12-1408</name>
</gene>
<evidence type="ECO:0000313" key="1">
    <source>
        <dbReference type="EMBL" id="VAW21918.1"/>
    </source>
</evidence>
<proteinExistence type="predicted"/>